<dbReference type="EMBL" id="JAVRRJ010000001">
    <property type="protein sequence ID" value="KAK5090884.1"/>
    <property type="molecule type" value="Genomic_DNA"/>
</dbReference>
<evidence type="ECO:0000313" key="2">
    <source>
        <dbReference type="EMBL" id="KAK5090884.1"/>
    </source>
</evidence>
<protein>
    <submittedName>
        <fullName evidence="2">Uncharacterized protein</fullName>
    </submittedName>
</protein>
<name>A0AAN7TD42_9EURO</name>
<dbReference type="AlphaFoldDB" id="A0AAN7TD42"/>
<evidence type="ECO:0000313" key="3">
    <source>
        <dbReference type="Proteomes" id="UP001309876"/>
    </source>
</evidence>
<feature type="compositionally biased region" description="Low complexity" evidence="1">
    <location>
        <begin position="61"/>
        <end position="70"/>
    </location>
</feature>
<keyword evidence="3" id="KW-1185">Reference proteome</keyword>
<gene>
    <name evidence="2" type="ORF">LTR05_001061</name>
</gene>
<feature type="region of interest" description="Disordered" evidence="1">
    <location>
        <begin position="52"/>
        <end position="109"/>
    </location>
</feature>
<accession>A0AAN7TD42</accession>
<evidence type="ECO:0000256" key="1">
    <source>
        <dbReference type="SAM" id="MobiDB-lite"/>
    </source>
</evidence>
<comment type="caution">
    <text evidence="2">The sequence shown here is derived from an EMBL/GenBank/DDBJ whole genome shotgun (WGS) entry which is preliminary data.</text>
</comment>
<dbReference type="Proteomes" id="UP001309876">
    <property type="component" value="Unassembled WGS sequence"/>
</dbReference>
<sequence length="109" mass="11718">MPSKSEADHIILLLAIIEHTEGAKWNDVAVDTGLYKSGKFVKQAYDAIKKKYSNGAPPAVSTPKSNGKTKSTSKKRASLSEEDDGEATSSKRAKKEASFSKDAEDELAS</sequence>
<reference evidence="2 3" key="1">
    <citation type="submission" date="2023-08" db="EMBL/GenBank/DDBJ databases">
        <title>Black Yeasts Isolated from many extreme environments.</title>
        <authorList>
            <person name="Coleine C."/>
            <person name="Stajich J.E."/>
            <person name="Selbmann L."/>
        </authorList>
    </citation>
    <scope>NUCLEOTIDE SEQUENCE [LARGE SCALE GENOMIC DNA]</scope>
    <source>
        <strain evidence="2 3">CCFEE 5910</strain>
    </source>
</reference>
<organism evidence="2 3">
    <name type="scientific">Lithohypha guttulata</name>
    <dbReference type="NCBI Taxonomy" id="1690604"/>
    <lineage>
        <taxon>Eukaryota</taxon>
        <taxon>Fungi</taxon>
        <taxon>Dikarya</taxon>
        <taxon>Ascomycota</taxon>
        <taxon>Pezizomycotina</taxon>
        <taxon>Eurotiomycetes</taxon>
        <taxon>Chaetothyriomycetidae</taxon>
        <taxon>Chaetothyriales</taxon>
        <taxon>Trichomeriaceae</taxon>
        <taxon>Lithohypha</taxon>
    </lineage>
</organism>
<proteinExistence type="predicted"/>